<feature type="binding site" evidence="6">
    <location>
        <begin position="30"/>
        <end position="37"/>
    </location>
    <ligand>
        <name>ATP</name>
        <dbReference type="ChEBI" id="CHEBI:30616"/>
    </ligand>
</feature>
<keyword evidence="4 6" id="KW-0067">ATP-binding</keyword>
<keyword evidence="3 6" id="KW-0547">Nucleotide-binding</keyword>
<evidence type="ECO:0000256" key="2">
    <source>
        <dbReference type="ARBA" id="ARBA00022705"/>
    </source>
</evidence>
<dbReference type="InterPro" id="IPR001238">
    <property type="entry name" value="DNA-binding_RecF"/>
</dbReference>
<comment type="subcellular location">
    <subcellularLocation>
        <location evidence="6">Cytoplasm</location>
    </subcellularLocation>
</comment>
<keyword evidence="6" id="KW-0742">SOS response</keyword>
<dbReference type="EMBL" id="JBGMEK010000002">
    <property type="protein sequence ID" value="MFA0809684.1"/>
    <property type="molecule type" value="Genomic_DNA"/>
</dbReference>
<evidence type="ECO:0000313" key="8">
    <source>
        <dbReference type="EMBL" id="MFA0809684.1"/>
    </source>
</evidence>
<accession>A0ABV4NUK3</accession>
<keyword evidence="6" id="KW-0234">DNA repair</keyword>
<organism evidence="8 9">
    <name type="scientific">Microbulbifer epialgicus</name>
    <dbReference type="NCBI Taxonomy" id="393907"/>
    <lineage>
        <taxon>Bacteria</taxon>
        <taxon>Pseudomonadati</taxon>
        <taxon>Pseudomonadota</taxon>
        <taxon>Gammaproteobacteria</taxon>
        <taxon>Cellvibrionales</taxon>
        <taxon>Microbulbiferaceae</taxon>
        <taxon>Microbulbifer</taxon>
    </lineage>
</organism>
<dbReference type="Gene3D" id="3.40.50.300">
    <property type="entry name" value="P-loop containing nucleotide triphosphate hydrolases"/>
    <property type="match status" value="1"/>
</dbReference>
<dbReference type="RefSeq" id="WP_371837299.1">
    <property type="nucleotide sequence ID" value="NZ_JBGMEK010000002.1"/>
</dbReference>
<dbReference type="SUPFAM" id="SSF52540">
    <property type="entry name" value="P-loop containing nucleoside triphosphate hydrolases"/>
    <property type="match status" value="1"/>
</dbReference>
<evidence type="ECO:0000313" key="9">
    <source>
        <dbReference type="Proteomes" id="UP001569428"/>
    </source>
</evidence>
<keyword evidence="5 6" id="KW-0238">DNA-binding</keyword>
<dbReference type="Proteomes" id="UP001569428">
    <property type="component" value="Unassembled WGS sequence"/>
</dbReference>
<evidence type="ECO:0000256" key="5">
    <source>
        <dbReference type="ARBA" id="ARBA00023125"/>
    </source>
</evidence>
<dbReference type="InterPro" id="IPR003395">
    <property type="entry name" value="RecF/RecN/SMC_N"/>
</dbReference>
<name>A0ABV4NUK3_9GAMM</name>
<comment type="caution">
    <text evidence="8">The sequence shown here is derived from an EMBL/GenBank/DDBJ whole genome shotgun (WGS) entry which is preliminary data.</text>
</comment>
<keyword evidence="9" id="KW-1185">Reference proteome</keyword>
<evidence type="ECO:0000259" key="7">
    <source>
        <dbReference type="Pfam" id="PF02463"/>
    </source>
</evidence>
<evidence type="ECO:0000256" key="4">
    <source>
        <dbReference type="ARBA" id="ARBA00022840"/>
    </source>
</evidence>
<dbReference type="InterPro" id="IPR027417">
    <property type="entry name" value="P-loop_NTPase"/>
</dbReference>
<dbReference type="PANTHER" id="PTHR32182:SF0">
    <property type="entry name" value="DNA REPLICATION AND REPAIR PROTEIN RECF"/>
    <property type="match status" value="1"/>
</dbReference>
<dbReference type="Gene3D" id="1.20.1050.90">
    <property type="entry name" value="RecF/RecN/SMC, N-terminal domain"/>
    <property type="match status" value="1"/>
</dbReference>
<dbReference type="InterPro" id="IPR042174">
    <property type="entry name" value="RecF_2"/>
</dbReference>
<protein>
    <recommendedName>
        <fullName evidence="6">DNA replication and repair protein RecF</fullName>
    </recommendedName>
</protein>
<feature type="domain" description="RecF/RecN/SMC N-terminal" evidence="7">
    <location>
        <begin position="3"/>
        <end position="337"/>
    </location>
</feature>
<dbReference type="PANTHER" id="PTHR32182">
    <property type="entry name" value="DNA REPLICATION AND REPAIR PROTEIN RECF"/>
    <property type="match status" value="1"/>
</dbReference>
<evidence type="ECO:0000256" key="3">
    <source>
        <dbReference type="ARBA" id="ARBA00022741"/>
    </source>
</evidence>
<gene>
    <name evidence="6 8" type="primary">recF</name>
    <name evidence="8" type="ORF">ACCI49_02035</name>
</gene>
<keyword evidence="2 6" id="KW-0235">DNA replication</keyword>
<keyword evidence="6" id="KW-0227">DNA damage</keyword>
<evidence type="ECO:0000256" key="6">
    <source>
        <dbReference type="HAMAP-Rule" id="MF_00365"/>
    </source>
</evidence>
<reference evidence="8 9" key="1">
    <citation type="submission" date="2024-08" db="EMBL/GenBank/DDBJ databases">
        <authorList>
            <person name="Ishaq N."/>
        </authorList>
    </citation>
    <scope>NUCLEOTIDE SEQUENCE [LARGE SCALE GENOMIC DNA]</scope>
    <source>
        <strain evidence="8 9">DSM 18651</strain>
    </source>
</reference>
<dbReference type="Pfam" id="PF02463">
    <property type="entry name" value="SMC_N"/>
    <property type="match status" value="1"/>
</dbReference>
<evidence type="ECO:0000256" key="1">
    <source>
        <dbReference type="ARBA" id="ARBA00022490"/>
    </source>
</evidence>
<dbReference type="NCBIfam" id="TIGR00611">
    <property type="entry name" value="recf"/>
    <property type="match status" value="1"/>
</dbReference>
<comment type="function">
    <text evidence="6">The RecF protein is involved in DNA metabolism; it is required for DNA replication and normal SOS inducibility. RecF binds preferentially to single-stranded, linear DNA. It also seems to bind ATP.</text>
</comment>
<proteinExistence type="inferred from homology"/>
<keyword evidence="1 6" id="KW-0963">Cytoplasm</keyword>
<dbReference type="HAMAP" id="MF_00365">
    <property type="entry name" value="RecF"/>
    <property type="match status" value="1"/>
</dbReference>
<sequence>MALTRLLLSNFRNISHADFALDTGVNLFCGANGSGKTSLLEAVHMLATGRSFRSRQHKSVIQHDSGGLTVFAQLDTGFNLGVERLADGGGRVRINQATADSSSQLASCLPLQLINSDSFSALDGGPGVRRRLLDWTVFHVEHIFAQEWKNYQIALRQRNALLRRGKIDADVIGVWEDQLAQSGERVDTLRQASFAQLKASVASLLAELPKSLLGQVEMSYRRGWRKELQLGRALSESREGDLAQGHTRTGPHRADVRFTVAGEPAHNILSRGQQKMLVCAMRTAMAELVCRHREKPVFLVDDLPAELDESNQQLFAHWVSRCASQVLVTGIEEGTTSRPWRQLASPWNCPKVFHVEHGNISAEASAAQ</sequence>
<comment type="similarity">
    <text evidence="6">Belongs to the RecF family.</text>
</comment>